<protein>
    <submittedName>
        <fullName evidence="2">Uncharacterized protein</fullName>
    </submittedName>
</protein>
<reference evidence="2 3" key="1">
    <citation type="submission" date="2020-04" db="EMBL/GenBank/DDBJ databases">
        <title>Usitatibacter rugosus gen. nov., sp. nov. and Usitatibacter palustris sp. nov., novel members of Usitatibacteraceae fam. nov. within the order Nitrosomonadales isolated from soil.</title>
        <authorList>
            <person name="Huber K.J."/>
            <person name="Neumann-Schaal M."/>
            <person name="Geppert A."/>
            <person name="Luckner M."/>
            <person name="Wanner G."/>
            <person name="Overmann J."/>
        </authorList>
    </citation>
    <scope>NUCLEOTIDE SEQUENCE [LARGE SCALE GENOMIC DNA]</scope>
    <source>
        <strain evidence="2 3">0125_3</strain>
    </source>
</reference>
<evidence type="ECO:0000313" key="2">
    <source>
        <dbReference type="EMBL" id="QJR13112.1"/>
    </source>
</evidence>
<feature type="region of interest" description="Disordered" evidence="1">
    <location>
        <begin position="1"/>
        <end position="20"/>
    </location>
</feature>
<evidence type="ECO:0000256" key="1">
    <source>
        <dbReference type="SAM" id="MobiDB-lite"/>
    </source>
</evidence>
<gene>
    <name evidence="2" type="ORF">DSM104443_04206</name>
</gene>
<dbReference type="RefSeq" id="WP_171095904.1">
    <property type="nucleotide sequence ID" value="NZ_CP053069.1"/>
</dbReference>
<evidence type="ECO:0000313" key="3">
    <source>
        <dbReference type="Proteomes" id="UP000501534"/>
    </source>
</evidence>
<name>A0A6M4H192_9PROT</name>
<dbReference type="EMBL" id="CP053069">
    <property type="protein sequence ID" value="QJR13112.1"/>
    <property type="molecule type" value="Genomic_DNA"/>
</dbReference>
<dbReference type="KEGG" id="uru:DSM104443_04206"/>
<dbReference type="Proteomes" id="UP000501534">
    <property type="component" value="Chromosome"/>
</dbReference>
<organism evidence="2 3">
    <name type="scientific">Usitatibacter rugosus</name>
    <dbReference type="NCBI Taxonomy" id="2732067"/>
    <lineage>
        <taxon>Bacteria</taxon>
        <taxon>Pseudomonadati</taxon>
        <taxon>Pseudomonadota</taxon>
        <taxon>Betaproteobacteria</taxon>
        <taxon>Nitrosomonadales</taxon>
        <taxon>Usitatibacteraceae</taxon>
        <taxon>Usitatibacter</taxon>
    </lineage>
</organism>
<proteinExistence type="predicted"/>
<dbReference type="AlphaFoldDB" id="A0A6M4H192"/>
<sequence>MTTHSTPPVSRTGGTGGNGGTFTDARSCKEWLNALPLTNIPQAQTLALEALRTMNRSTDFDSLERLKCMELLRDKVAFLQGEQRSRYFGKTLPLSSNDSTAWNTGKSLLEEMENGYRQCINVAEVEQGELSRHGALMTQRVMRYLGSQMLFHATVYRRFEPALWTRLHQLYAQAERLGTTEERVKDSLEGEEGVSTVAETYAHVVLMQAAYLSEMTAPQMDFAEALLRLWIRKVRVMREPPPHADALVAFPLSVDLTRQIGARPLAVDDVRPGHRILDVEQLSKSIRRRIRGLQNDEEPVSLGLPAEASALDALHQMQRLHKLWCEGAPPRPPAKVPDETTAGLAFGVNEIHFFVTGGKIFEQPDKTRELSRQEKNDLAMFGRVTERTHTLMMGDLNFSVEQWGVIDEMLGAWRLQRPPTASKGVAIGRLVAMRLGDTAPLFLGEISALVQETDGKIVITVRLFPGKPEAVAVRAADARHRPNAQWTQGFRLPALDKLNIPASLVVPGSMALRGRGVEVWTDAGPKEATVYEVLDHGSDFDRVTVF</sequence>
<accession>A0A6M4H192</accession>
<keyword evidence="3" id="KW-1185">Reference proteome</keyword>